<evidence type="ECO:0000313" key="1">
    <source>
        <dbReference type="EMBL" id="KAG8091512.1"/>
    </source>
</evidence>
<dbReference type="Proteomes" id="UP000729402">
    <property type="component" value="Unassembled WGS sequence"/>
</dbReference>
<dbReference type="EMBL" id="JAAALK010000080">
    <property type="protein sequence ID" value="KAG8091512.1"/>
    <property type="molecule type" value="Genomic_DNA"/>
</dbReference>
<dbReference type="AlphaFoldDB" id="A0A8J6BNI9"/>
<reference evidence="1" key="2">
    <citation type="submission" date="2021-02" db="EMBL/GenBank/DDBJ databases">
        <authorList>
            <person name="Kimball J.A."/>
            <person name="Haas M.W."/>
            <person name="Macchietto M."/>
            <person name="Kono T."/>
            <person name="Duquette J."/>
            <person name="Shao M."/>
        </authorList>
    </citation>
    <scope>NUCLEOTIDE SEQUENCE</scope>
    <source>
        <tissue evidence="1">Fresh leaf tissue</tissue>
    </source>
</reference>
<comment type="caution">
    <text evidence="1">The sequence shown here is derived from an EMBL/GenBank/DDBJ whole genome shotgun (WGS) entry which is preliminary data.</text>
</comment>
<proteinExistence type="predicted"/>
<evidence type="ECO:0000313" key="2">
    <source>
        <dbReference type="Proteomes" id="UP000729402"/>
    </source>
</evidence>
<sequence>MLPHLSNNNKPRRNWFPYGYVLFTNDDFDPLRSSSTFFRLLLLYNNGASKTVLYGATPQTSATGDKRWTLLTWPTPPSRRCARLVLLCCGLRHGTTFWSLDDGALAVPLDLDNHKKLWTCTRCLTVVLITGQRNDCSACHQTNTSSS</sequence>
<keyword evidence="2" id="KW-1185">Reference proteome</keyword>
<accession>A0A8J6BNI9</accession>
<protein>
    <submittedName>
        <fullName evidence="1">Uncharacterized protein</fullName>
    </submittedName>
</protein>
<reference evidence="1" key="1">
    <citation type="journal article" date="2021" name="bioRxiv">
        <title>Whole Genome Assembly and Annotation of Northern Wild Rice, Zizania palustris L., Supports a Whole Genome Duplication in the Zizania Genus.</title>
        <authorList>
            <person name="Haas M."/>
            <person name="Kono T."/>
            <person name="Macchietto M."/>
            <person name="Millas R."/>
            <person name="McGilp L."/>
            <person name="Shao M."/>
            <person name="Duquette J."/>
            <person name="Hirsch C.N."/>
            <person name="Kimball J."/>
        </authorList>
    </citation>
    <scope>NUCLEOTIDE SEQUENCE</scope>
    <source>
        <tissue evidence="1">Fresh leaf tissue</tissue>
    </source>
</reference>
<organism evidence="1 2">
    <name type="scientific">Zizania palustris</name>
    <name type="common">Northern wild rice</name>
    <dbReference type="NCBI Taxonomy" id="103762"/>
    <lineage>
        <taxon>Eukaryota</taxon>
        <taxon>Viridiplantae</taxon>
        <taxon>Streptophyta</taxon>
        <taxon>Embryophyta</taxon>
        <taxon>Tracheophyta</taxon>
        <taxon>Spermatophyta</taxon>
        <taxon>Magnoliopsida</taxon>
        <taxon>Liliopsida</taxon>
        <taxon>Poales</taxon>
        <taxon>Poaceae</taxon>
        <taxon>BOP clade</taxon>
        <taxon>Oryzoideae</taxon>
        <taxon>Oryzeae</taxon>
        <taxon>Zizaniinae</taxon>
        <taxon>Zizania</taxon>
    </lineage>
</organism>
<gene>
    <name evidence="1" type="ORF">GUJ93_ZPchr0012g18963</name>
</gene>
<name>A0A8J6BNI9_ZIZPA</name>